<gene>
    <name evidence="2" type="ORF">CAMP_LOCUS11364</name>
</gene>
<keyword evidence="1" id="KW-1133">Transmembrane helix</keyword>
<dbReference type="Proteomes" id="UP001152747">
    <property type="component" value="Unassembled WGS sequence"/>
</dbReference>
<keyword evidence="3" id="KW-1185">Reference proteome</keyword>
<comment type="caution">
    <text evidence="2">The sequence shown here is derived from an EMBL/GenBank/DDBJ whole genome shotgun (WGS) entry which is preliminary data.</text>
</comment>
<name>A0A9P1IPA8_9PELO</name>
<feature type="transmembrane region" description="Helical" evidence="1">
    <location>
        <begin position="6"/>
        <end position="31"/>
    </location>
</feature>
<evidence type="ECO:0000256" key="1">
    <source>
        <dbReference type="SAM" id="Phobius"/>
    </source>
</evidence>
<sequence>MQVSLSFFVFISIILCIFIEESKCLTMRQLFRKIRPRKTMKAPSFVPTSPAPPTIPSDSPSFVRSIGSVAGREIIPRRWTTGERIREVVLDENGIALPVRSTPNIGSILARKNGLTT</sequence>
<organism evidence="2 3">
    <name type="scientific">Caenorhabditis angaria</name>
    <dbReference type="NCBI Taxonomy" id="860376"/>
    <lineage>
        <taxon>Eukaryota</taxon>
        <taxon>Metazoa</taxon>
        <taxon>Ecdysozoa</taxon>
        <taxon>Nematoda</taxon>
        <taxon>Chromadorea</taxon>
        <taxon>Rhabditida</taxon>
        <taxon>Rhabditina</taxon>
        <taxon>Rhabditomorpha</taxon>
        <taxon>Rhabditoidea</taxon>
        <taxon>Rhabditidae</taxon>
        <taxon>Peloderinae</taxon>
        <taxon>Caenorhabditis</taxon>
    </lineage>
</organism>
<keyword evidence="1" id="KW-0812">Transmembrane</keyword>
<evidence type="ECO:0000313" key="3">
    <source>
        <dbReference type="Proteomes" id="UP001152747"/>
    </source>
</evidence>
<dbReference type="OrthoDB" id="5796668at2759"/>
<dbReference type="PANTHER" id="PTHR39352">
    <property type="entry name" value="PROTEIN CBG14251"/>
    <property type="match status" value="1"/>
</dbReference>
<keyword evidence="1" id="KW-0472">Membrane</keyword>
<dbReference type="PANTHER" id="PTHR39352:SF2">
    <property type="entry name" value="FMRF-LIKE PEPTIDE"/>
    <property type="match status" value="1"/>
</dbReference>
<evidence type="ECO:0000313" key="2">
    <source>
        <dbReference type="EMBL" id="CAI5448727.1"/>
    </source>
</evidence>
<reference evidence="2" key="1">
    <citation type="submission" date="2022-11" db="EMBL/GenBank/DDBJ databases">
        <authorList>
            <person name="Kikuchi T."/>
        </authorList>
    </citation>
    <scope>NUCLEOTIDE SEQUENCE</scope>
    <source>
        <strain evidence="2">PS1010</strain>
    </source>
</reference>
<proteinExistence type="predicted"/>
<accession>A0A9P1IPA8</accession>
<dbReference type="AlphaFoldDB" id="A0A9P1IPA8"/>
<dbReference type="EMBL" id="CANHGI010000004">
    <property type="protein sequence ID" value="CAI5448727.1"/>
    <property type="molecule type" value="Genomic_DNA"/>
</dbReference>
<protein>
    <submittedName>
        <fullName evidence="2">Uncharacterized protein</fullName>
    </submittedName>
</protein>